<gene>
    <name evidence="1" type="ORF">CEXT_273131</name>
</gene>
<evidence type="ECO:0000313" key="1">
    <source>
        <dbReference type="EMBL" id="GIX68868.1"/>
    </source>
</evidence>
<protein>
    <submittedName>
        <fullName evidence="1">Uncharacterized protein</fullName>
    </submittedName>
</protein>
<dbReference type="Proteomes" id="UP001054945">
    <property type="component" value="Unassembled WGS sequence"/>
</dbReference>
<dbReference type="AlphaFoldDB" id="A0AAV4MAE8"/>
<accession>A0AAV4MAE8</accession>
<reference evidence="1 2" key="1">
    <citation type="submission" date="2021-06" db="EMBL/GenBank/DDBJ databases">
        <title>Caerostris extrusa draft genome.</title>
        <authorList>
            <person name="Kono N."/>
            <person name="Arakawa K."/>
        </authorList>
    </citation>
    <scope>NUCLEOTIDE SEQUENCE [LARGE SCALE GENOMIC DNA]</scope>
</reference>
<proteinExistence type="predicted"/>
<sequence>MGTDQLRPTCCEQGKNIEYENKNNTAMKRFPLSRGQVATRGQ</sequence>
<feature type="non-terminal residue" evidence="1">
    <location>
        <position position="42"/>
    </location>
</feature>
<name>A0AAV4MAE8_CAEEX</name>
<dbReference type="EMBL" id="BPLR01002006">
    <property type="protein sequence ID" value="GIX68868.1"/>
    <property type="molecule type" value="Genomic_DNA"/>
</dbReference>
<evidence type="ECO:0000313" key="2">
    <source>
        <dbReference type="Proteomes" id="UP001054945"/>
    </source>
</evidence>
<comment type="caution">
    <text evidence="1">The sequence shown here is derived from an EMBL/GenBank/DDBJ whole genome shotgun (WGS) entry which is preliminary data.</text>
</comment>
<organism evidence="1 2">
    <name type="scientific">Caerostris extrusa</name>
    <name type="common">Bark spider</name>
    <name type="synonym">Caerostris bankana</name>
    <dbReference type="NCBI Taxonomy" id="172846"/>
    <lineage>
        <taxon>Eukaryota</taxon>
        <taxon>Metazoa</taxon>
        <taxon>Ecdysozoa</taxon>
        <taxon>Arthropoda</taxon>
        <taxon>Chelicerata</taxon>
        <taxon>Arachnida</taxon>
        <taxon>Araneae</taxon>
        <taxon>Araneomorphae</taxon>
        <taxon>Entelegynae</taxon>
        <taxon>Araneoidea</taxon>
        <taxon>Araneidae</taxon>
        <taxon>Caerostris</taxon>
    </lineage>
</organism>
<keyword evidence="2" id="KW-1185">Reference proteome</keyword>